<dbReference type="PROSITE" id="PS51387">
    <property type="entry name" value="FAD_PCMH"/>
    <property type="match status" value="1"/>
</dbReference>
<dbReference type="InterPro" id="IPR036318">
    <property type="entry name" value="FAD-bd_PCMH-like_sf"/>
</dbReference>
<dbReference type="GO" id="GO:0071949">
    <property type="term" value="F:FAD binding"/>
    <property type="evidence" value="ECO:0007669"/>
    <property type="project" value="InterPro"/>
</dbReference>
<dbReference type="InterPro" id="IPR016169">
    <property type="entry name" value="FAD-bd_PCMH_sub2"/>
</dbReference>
<keyword evidence="6" id="KW-1185">Reference proteome</keyword>
<feature type="chain" id="PRO_5042950865" description="FAD-binding PCMH-type domain-containing protein" evidence="3">
    <location>
        <begin position="21"/>
        <end position="627"/>
    </location>
</feature>
<dbReference type="AlphaFoldDB" id="A0AAN6LS66"/>
<dbReference type="SUPFAM" id="SSF56176">
    <property type="entry name" value="FAD-binding/transporter-associated domain-like"/>
    <property type="match status" value="1"/>
</dbReference>
<reference evidence="5 6" key="1">
    <citation type="submission" date="2021-02" db="EMBL/GenBank/DDBJ databases">
        <title>Genome assembly of Pseudopithomyces chartarum.</title>
        <authorList>
            <person name="Jauregui R."/>
            <person name="Singh J."/>
            <person name="Voisey C."/>
        </authorList>
    </citation>
    <scope>NUCLEOTIDE SEQUENCE [LARGE SCALE GENOMIC DNA]</scope>
    <source>
        <strain evidence="5 6">AGR01</strain>
    </source>
</reference>
<dbReference type="InterPro" id="IPR050432">
    <property type="entry name" value="FAD-linked_Oxidoreductases_BP"/>
</dbReference>
<dbReference type="EMBL" id="WVTA01000013">
    <property type="protein sequence ID" value="KAK3202814.1"/>
    <property type="molecule type" value="Genomic_DNA"/>
</dbReference>
<name>A0AAN6LS66_9PLEO</name>
<dbReference type="Pfam" id="PF01565">
    <property type="entry name" value="FAD_binding_4"/>
    <property type="match status" value="1"/>
</dbReference>
<dbReference type="GO" id="GO:0016491">
    <property type="term" value="F:oxidoreductase activity"/>
    <property type="evidence" value="ECO:0007669"/>
    <property type="project" value="UniProtKB-KW"/>
</dbReference>
<evidence type="ECO:0000313" key="5">
    <source>
        <dbReference type="EMBL" id="KAK3202814.1"/>
    </source>
</evidence>
<accession>A0AAN6LS66</accession>
<evidence type="ECO:0000259" key="4">
    <source>
        <dbReference type="PROSITE" id="PS51387"/>
    </source>
</evidence>
<dbReference type="InterPro" id="IPR006094">
    <property type="entry name" value="Oxid_FAD_bind_N"/>
</dbReference>
<evidence type="ECO:0000256" key="2">
    <source>
        <dbReference type="ARBA" id="ARBA00023002"/>
    </source>
</evidence>
<dbReference type="PANTHER" id="PTHR13878">
    <property type="entry name" value="GULONOLACTONE OXIDASE"/>
    <property type="match status" value="1"/>
</dbReference>
<dbReference type="InterPro" id="IPR016166">
    <property type="entry name" value="FAD-bd_PCMH"/>
</dbReference>
<feature type="signal peptide" evidence="3">
    <location>
        <begin position="1"/>
        <end position="20"/>
    </location>
</feature>
<evidence type="ECO:0000256" key="1">
    <source>
        <dbReference type="ARBA" id="ARBA00005466"/>
    </source>
</evidence>
<dbReference type="Pfam" id="PF08031">
    <property type="entry name" value="BBE"/>
    <property type="match status" value="1"/>
</dbReference>
<sequence length="627" mass="68108">MMPTLPTFLLATLLALPSQARILFPFEQRQLTKEYVASLSEEDQALFGFGDNFKTLAVNIADPRCRVGPSDEKWPSEKAWTRLSKQLSTADALIKTTPQAAVCYGASKDDAKCQSLTKSWASSYTHIDDPSEVLSPIYQGLTCQPPTIYNSGSCTIGGYPSYVIKVADVLDIQLAINFARNDYLRLIIKNTGHDFSGKSVGAGALSIWTHGLKDIQFFDNYVDGNYKGPAVKAGAGVQAFDLYKAANSKGLVVVGGEGQTVGIMGGYIQGGGHSPLSSLYGMAADNVLGFEIVTSTGEFLTANSTSNSDLFWALRGGGGGTFGIVTSVTIKAFKDMPVTAASWSFDSTKLGKDKFWTAVRTVFDRSTDFVDSGVYTYFVLAPSSNGKEFTFSMQPSFAPNKTTSGMNTLLTPLQTRLTALNIPFSPKITEYKGFYPAWQAEFPLESSSDVQSAVGSRLFPRSNFVSETGRNITFAALRQTVEANQPIIGFNLAPTLARGGNADNAVNPAWRNSVLHAITSQRWDVKASVADIRVARTSLTNGTVKKWRDITPGSGSYLNEADRLEPNWQQSFWGDKYTKLAQIKEEWDPKDVFWAINAVGSEGWIVESVDGLPNENGKLCQVNPTAL</sequence>
<dbReference type="InterPro" id="IPR012951">
    <property type="entry name" value="BBE"/>
</dbReference>
<dbReference type="PANTHER" id="PTHR13878:SF91">
    <property type="entry name" value="FAD BINDING DOMAIN PROTEIN (AFU_ORTHOLOGUE AFUA_6G12070)-RELATED"/>
    <property type="match status" value="1"/>
</dbReference>
<evidence type="ECO:0000256" key="3">
    <source>
        <dbReference type="SAM" id="SignalP"/>
    </source>
</evidence>
<organism evidence="5 6">
    <name type="scientific">Pseudopithomyces chartarum</name>
    <dbReference type="NCBI Taxonomy" id="1892770"/>
    <lineage>
        <taxon>Eukaryota</taxon>
        <taxon>Fungi</taxon>
        <taxon>Dikarya</taxon>
        <taxon>Ascomycota</taxon>
        <taxon>Pezizomycotina</taxon>
        <taxon>Dothideomycetes</taxon>
        <taxon>Pleosporomycetidae</taxon>
        <taxon>Pleosporales</taxon>
        <taxon>Massarineae</taxon>
        <taxon>Didymosphaeriaceae</taxon>
        <taxon>Pseudopithomyces</taxon>
    </lineage>
</organism>
<evidence type="ECO:0000313" key="6">
    <source>
        <dbReference type="Proteomes" id="UP001280581"/>
    </source>
</evidence>
<comment type="caution">
    <text evidence="5">The sequence shown here is derived from an EMBL/GenBank/DDBJ whole genome shotgun (WGS) entry which is preliminary data.</text>
</comment>
<dbReference type="Gene3D" id="3.30.465.10">
    <property type="match status" value="2"/>
</dbReference>
<gene>
    <name evidence="5" type="ORF">GRF29_154g810013</name>
</gene>
<protein>
    <recommendedName>
        <fullName evidence="4">FAD-binding PCMH-type domain-containing protein</fullName>
    </recommendedName>
</protein>
<dbReference type="Proteomes" id="UP001280581">
    <property type="component" value="Unassembled WGS sequence"/>
</dbReference>
<comment type="similarity">
    <text evidence="1">Belongs to the oxygen-dependent FAD-linked oxidoreductase family.</text>
</comment>
<proteinExistence type="inferred from homology"/>
<keyword evidence="2" id="KW-0560">Oxidoreductase</keyword>
<feature type="domain" description="FAD-binding PCMH-type" evidence="4">
    <location>
        <begin position="156"/>
        <end position="335"/>
    </location>
</feature>
<keyword evidence="3" id="KW-0732">Signal</keyword>